<comment type="caution">
    <text evidence="2">The sequence shown here is derived from an EMBL/GenBank/DDBJ whole genome shotgun (WGS) entry which is preliminary data.</text>
</comment>
<feature type="compositionally biased region" description="Polar residues" evidence="1">
    <location>
        <begin position="96"/>
        <end position="112"/>
    </location>
</feature>
<feature type="compositionally biased region" description="Low complexity" evidence="1">
    <location>
        <begin position="113"/>
        <end position="128"/>
    </location>
</feature>
<feature type="region of interest" description="Disordered" evidence="1">
    <location>
        <begin position="1"/>
        <end position="47"/>
    </location>
</feature>
<feature type="non-terminal residue" evidence="2">
    <location>
        <position position="168"/>
    </location>
</feature>
<reference evidence="2" key="1">
    <citation type="submission" date="2021-02" db="EMBL/GenBank/DDBJ databases">
        <authorList>
            <person name="Dougan E. K."/>
            <person name="Rhodes N."/>
            <person name="Thang M."/>
            <person name="Chan C."/>
        </authorList>
    </citation>
    <scope>NUCLEOTIDE SEQUENCE</scope>
</reference>
<dbReference type="Proteomes" id="UP000654075">
    <property type="component" value="Unassembled WGS sequence"/>
</dbReference>
<evidence type="ECO:0000313" key="2">
    <source>
        <dbReference type="EMBL" id="CAE8610328.1"/>
    </source>
</evidence>
<dbReference type="EMBL" id="CAJNNV010024628">
    <property type="protein sequence ID" value="CAE8610328.1"/>
    <property type="molecule type" value="Genomic_DNA"/>
</dbReference>
<feature type="region of interest" description="Disordered" evidence="1">
    <location>
        <begin position="76"/>
        <end position="168"/>
    </location>
</feature>
<protein>
    <submittedName>
        <fullName evidence="2">Uncharacterized protein</fullName>
    </submittedName>
</protein>
<organism evidence="2 3">
    <name type="scientific">Polarella glacialis</name>
    <name type="common">Dinoflagellate</name>
    <dbReference type="NCBI Taxonomy" id="89957"/>
    <lineage>
        <taxon>Eukaryota</taxon>
        <taxon>Sar</taxon>
        <taxon>Alveolata</taxon>
        <taxon>Dinophyceae</taxon>
        <taxon>Suessiales</taxon>
        <taxon>Suessiaceae</taxon>
        <taxon>Polarella</taxon>
    </lineage>
</organism>
<dbReference type="AlphaFoldDB" id="A0A813FIY0"/>
<name>A0A813FIY0_POLGL</name>
<evidence type="ECO:0000313" key="3">
    <source>
        <dbReference type="Proteomes" id="UP000654075"/>
    </source>
</evidence>
<feature type="compositionally biased region" description="Polar residues" evidence="1">
    <location>
        <begin position="32"/>
        <end position="47"/>
    </location>
</feature>
<sequence>GAPTGVPVGLRQADPGGFDGLELAGKGGVAPGTSSSARKSVRQPTLDRSSFLAQARKQLQFKPETSESLSLNLLTTSNSQAAAENGGAPAVPKSPPSQFMRTKSWAVQPSAKQQQQHQQQQQQQQQLQPKNFQPSAPPGSDAVDSEKKVRRGQQLQFEGDSEAPSGWS</sequence>
<accession>A0A813FIY0</accession>
<keyword evidence="3" id="KW-1185">Reference proteome</keyword>
<evidence type="ECO:0000256" key="1">
    <source>
        <dbReference type="SAM" id="MobiDB-lite"/>
    </source>
</evidence>
<gene>
    <name evidence="2" type="ORF">PGLA1383_LOCUS28155</name>
</gene>
<proteinExistence type="predicted"/>